<proteinExistence type="predicted"/>
<feature type="transmembrane region" description="Helical" evidence="1">
    <location>
        <begin position="159"/>
        <end position="180"/>
    </location>
</feature>
<protein>
    <submittedName>
        <fullName evidence="2">Uncharacterized protein</fullName>
    </submittedName>
</protein>
<reference evidence="2" key="1">
    <citation type="submission" date="2022-04" db="EMBL/GenBank/DDBJ databases">
        <title>Carnegiea gigantea Genome sequencing and assembly v2.</title>
        <authorList>
            <person name="Copetti D."/>
            <person name="Sanderson M.J."/>
            <person name="Burquez A."/>
            <person name="Wojciechowski M.F."/>
        </authorList>
    </citation>
    <scope>NUCLEOTIDE SEQUENCE</scope>
    <source>
        <strain evidence="2">SGP5-SGP5p</strain>
        <tissue evidence="2">Aerial part</tissue>
    </source>
</reference>
<dbReference type="AlphaFoldDB" id="A0A9Q1QFG4"/>
<name>A0A9Q1QFG4_9CARY</name>
<sequence length="320" mass="35583">MHGTQQVMTTERGTTINIPTMTLSGVNGRCLITPHDPALIYPGRGITPIVHLIVGFEGTDCEPDRDDMLAIAIWGKSKSMKLEMDFLVLDVPTAYNAIIEQSTFHNVKAVLAQVHYESDDGSTEKLFGDRPTARECYLTRSQSEAGEEKNRKRKLERKGVALVVAITHGGVNSSVARIGHIFVDKLIIIKQALLWVLTSMLYPMMILEIASLGLEDFPKEGSLLFYTLKVPLALDKLDLLLDSRLHLDQLCFKGFQIGFLGFHLGGASPALDKEEVILLIMYFRLPLDCKYKSLLVTEAILTSFPSFTQRLLSSMRLGKG</sequence>
<keyword evidence="1" id="KW-1133">Transmembrane helix</keyword>
<evidence type="ECO:0000313" key="3">
    <source>
        <dbReference type="Proteomes" id="UP001153076"/>
    </source>
</evidence>
<keyword evidence="1" id="KW-0812">Transmembrane</keyword>
<keyword evidence="1" id="KW-0472">Membrane</keyword>
<dbReference type="OrthoDB" id="1746852at2759"/>
<evidence type="ECO:0000256" key="1">
    <source>
        <dbReference type="SAM" id="Phobius"/>
    </source>
</evidence>
<organism evidence="2 3">
    <name type="scientific">Carnegiea gigantea</name>
    <dbReference type="NCBI Taxonomy" id="171969"/>
    <lineage>
        <taxon>Eukaryota</taxon>
        <taxon>Viridiplantae</taxon>
        <taxon>Streptophyta</taxon>
        <taxon>Embryophyta</taxon>
        <taxon>Tracheophyta</taxon>
        <taxon>Spermatophyta</taxon>
        <taxon>Magnoliopsida</taxon>
        <taxon>eudicotyledons</taxon>
        <taxon>Gunneridae</taxon>
        <taxon>Pentapetalae</taxon>
        <taxon>Caryophyllales</taxon>
        <taxon>Cactineae</taxon>
        <taxon>Cactaceae</taxon>
        <taxon>Cactoideae</taxon>
        <taxon>Echinocereeae</taxon>
        <taxon>Carnegiea</taxon>
    </lineage>
</organism>
<evidence type="ECO:0000313" key="2">
    <source>
        <dbReference type="EMBL" id="KAJ8439621.1"/>
    </source>
</evidence>
<accession>A0A9Q1QFG4</accession>
<dbReference type="Proteomes" id="UP001153076">
    <property type="component" value="Unassembled WGS sequence"/>
</dbReference>
<feature type="transmembrane region" description="Helical" evidence="1">
    <location>
        <begin position="192"/>
        <end position="214"/>
    </location>
</feature>
<gene>
    <name evidence="2" type="ORF">Cgig2_020997</name>
</gene>
<keyword evidence="3" id="KW-1185">Reference proteome</keyword>
<comment type="caution">
    <text evidence="2">The sequence shown here is derived from an EMBL/GenBank/DDBJ whole genome shotgun (WGS) entry which is preliminary data.</text>
</comment>
<dbReference type="EMBL" id="JAKOGI010000214">
    <property type="protein sequence ID" value="KAJ8439621.1"/>
    <property type="molecule type" value="Genomic_DNA"/>
</dbReference>